<reference evidence="6 7" key="1">
    <citation type="submission" date="2016-01" db="EMBL/GenBank/DDBJ databases">
        <authorList>
            <person name="Brown R."/>
        </authorList>
    </citation>
    <scope>NUCLEOTIDE SEQUENCE [LARGE SCALE GENOMIC DNA]</scope>
    <source>
        <strain evidence="6">Sporomusa sphaeroides DSM 2875</strain>
    </source>
</reference>
<comment type="caution">
    <text evidence="6">The sequence shown here is derived from an EMBL/GenBank/DDBJ whole genome shotgun (WGS) entry which is preliminary data.</text>
</comment>
<dbReference type="InterPro" id="IPR027065">
    <property type="entry name" value="Lon_Prtase"/>
</dbReference>
<dbReference type="InterPro" id="IPR025943">
    <property type="entry name" value="Sigma_54_int_dom_ATP-bd_2"/>
</dbReference>
<dbReference type="InterPro" id="IPR003593">
    <property type="entry name" value="AAA+_ATPase"/>
</dbReference>
<sequence>MKDFFNKLVRSGNVDRAVSSGHGNQEDQLKRQVAALYGLYTGVLGAEKVVLKAGKLGALELMRSNSLPERVLALQKLVFEDPTIDKLPSVGEIPELLSEIEDELADLCARRTVEDRIEKKIAEKMEERHQEYVQEIRTQVIKEEAPANAENPQTLKKYALLEKLETRKLTRSAMELLRPATLDEIIGQERAVEALKAKLASPYPQHLILYGPPGVGKTTAARLVLEAAKQIKKTPFTPDAPFIEVDGTTLRWDPRDVTNPLLGSVHDPIYQGARRDLADSGVPEPKPGLATDAHGGILFIDEIGEMDPMLQNKLLKVLEDKRVFFDSAYYDPSDNNVPKYIKKLFEEGAPADFILIGATTRDAGDVMPAVRSRCAEIYFEPLTPKHIEEIVYNAAVKLEVVIEPEVPQLISDYTIEGRKAVNILSDAYSMALMRVGETQEPVTITREDVYRVAQVSRLSPYVNRKAAATLEVGKVFGLGVSGYLGSVLEIEAVAFPSEKGKGSIRFNDTAGSMAKDSVFNAAAVVRKITGQDLASFDLHINIIGGGRIDGPSAGTAILSAIISAINGKPIRQDVAITGEISIQGRVKAVGGVFEKAYGAKQAGITTMVIPEENKSDIPESHLGLDIRPVATVEEALAILFAESQEASAELA</sequence>
<dbReference type="SUPFAM" id="SSF54211">
    <property type="entry name" value="Ribosomal protein S5 domain 2-like"/>
    <property type="match status" value="1"/>
</dbReference>
<evidence type="ECO:0000259" key="5">
    <source>
        <dbReference type="PROSITE" id="PS51786"/>
    </source>
</evidence>
<dbReference type="InterPro" id="IPR008269">
    <property type="entry name" value="Lon_proteolytic"/>
</dbReference>
<feature type="active site" evidence="3">
    <location>
        <position position="595"/>
    </location>
</feature>
<keyword evidence="1 3" id="KW-0645">Protease</keyword>
<evidence type="ECO:0000259" key="4">
    <source>
        <dbReference type="PROSITE" id="PS50045"/>
    </source>
</evidence>
<dbReference type="InterPro" id="IPR002078">
    <property type="entry name" value="Sigma_54_int"/>
</dbReference>
<keyword evidence="7" id="KW-1185">Reference proteome</keyword>
<dbReference type="PRINTS" id="PR00830">
    <property type="entry name" value="ENDOLAPTASE"/>
</dbReference>
<feature type="domain" description="Sigma-54 factor interaction" evidence="4">
    <location>
        <begin position="198"/>
        <end position="379"/>
    </location>
</feature>
<dbReference type="GO" id="GO:0006508">
    <property type="term" value="P:proteolysis"/>
    <property type="evidence" value="ECO:0007669"/>
    <property type="project" value="UniProtKB-KW"/>
</dbReference>
<dbReference type="InterPro" id="IPR014252">
    <property type="entry name" value="Spore_LonC"/>
</dbReference>
<protein>
    <recommendedName>
        <fullName evidence="3">endopeptidase La</fullName>
        <ecNumber evidence="3">3.4.21.53</ecNumber>
    </recommendedName>
</protein>
<keyword evidence="2 3" id="KW-0720">Serine protease</keyword>
<feature type="active site" evidence="3">
    <location>
        <position position="552"/>
    </location>
</feature>
<dbReference type="Pfam" id="PF00158">
    <property type="entry name" value="Sigma54_activat"/>
    <property type="match status" value="1"/>
</dbReference>
<dbReference type="EMBL" id="FCOW01000004">
    <property type="protein sequence ID" value="CVK18536.1"/>
    <property type="molecule type" value="Genomic_DNA"/>
</dbReference>
<dbReference type="Gene3D" id="3.30.230.10">
    <property type="match status" value="1"/>
</dbReference>
<evidence type="ECO:0000256" key="2">
    <source>
        <dbReference type="ARBA" id="ARBA00022825"/>
    </source>
</evidence>
<evidence type="ECO:0000256" key="3">
    <source>
        <dbReference type="PROSITE-ProRule" id="PRU01122"/>
    </source>
</evidence>
<dbReference type="SUPFAM" id="SSF52540">
    <property type="entry name" value="P-loop containing nucleoside triphosphate hydrolases"/>
    <property type="match status" value="1"/>
</dbReference>
<gene>
    <name evidence="6" type="primary">lon2_1</name>
    <name evidence="6" type="ORF">SSPH_01180</name>
</gene>
<comment type="catalytic activity">
    <reaction evidence="3">
        <text>Hydrolysis of proteins in presence of ATP.</text>
        <dbReference type="EC" id="3.4.21.53"/>
    </reaction>
</comment>
<comment type="similarity">
    <text evidence="3">Belongs to the peptidase S16 family.</text>
</comment>
<dbReference type="InterPro" id="IPR020568">
    <property type="entry name" value="Ribosomal_Su5_D2-typ_SF"/>
</dbReference>
<organism evidence="6 7">
    <name type="scientific">Sporomusa sphaeroides DSM 2875</name>
    <dbReference type="NCBI Taxonomy" id="1337886"/>
    <lineage>
        <taxon>Bacteria</taxon>
        <taxon>Bacillati</taxon>
        <taxon>Bacillota</taxon>
        <taxon>Negativicutes</taxon>
        <taxon>Selenomonadales</taxon>
        <taxon>Sporomusaceae</taxon>
        <taxon>Sporomusa</taxon>
    </lineage>
</organism>
<dbReference type="PROSITE" id="PS51786">
    <property type="entry name" value="LON_PROTEOLYTIC"/>
    <property type="match status" value="1"/>
</dbReference>
<dbReference type="RefSeq" id="WP_075756453.1">
    <property type="nucleotide sequence ID" value="NZ_CP146991.1"/>
</dbReference>
<keyword evidence="3 6" id="KW-0378">Hydrolase</keyword>
<dbReference type="Gene3D" id="3.40.50.300">
    <property type="entry name" value="P-loop containing nucleotide triphosphate hydrolases"/>
    <property type="match status" value="2"/>
</dbReference>
<dbReference type="GO" id="GO:0004252">
    <property type="term" value="F:serine-type endopeptidase activity"/>
    <property type="evidence" value="ECO:0007669"/>
    <property type="project" value="UniProtKB-EC"/>
</dbReference>
<dbReference type="Proteomes" id="UP000245702">
    <property type="component" value="Unassembled WGS sequence"/>
</dbReference>
<proteinExistence type="inferred from homology"/>
<dbReference type="InterPro" id="IPR014721">
    <property type="entry name" value="Ribsml_uS5_D2-typ_fold_subgr"/>
</dbReference>
<evidence type="ECO:0000256" key="1">
    <source>
        <dbReference type="ARBA" id="ARBA00022670"/>
    </source>
</evidence>
<feature type="domain" description="Lon proteolytic" evidence="5">
    <location>
        <begin position="469"/>
        <end position="642"/>
    </location>
</feature>
<dbReference type="PROSITE" id="PS00676">
    <property type="entry name" value="SIGMA54_INTERACT_2"/>
    <property type="match status" value="1"/>
</dbReference>
<dbReference type="InterPro" id="IPR027417">
    <property type="entry name" value="P-loop_NTPase"/>
</dbReference>
<evidence type="ECO:0000313" key="7">
    <source>
        <dbReference type="Proteomes" id="UP000245702"/>
    </source>
</evidence>
<name>A0ABP2C4S7_9FIRM</name>
<dbReference type="NCBIfam" id="TIGR02903">
    <property type="entry name" value="spore_lon_C"/>
    <property type="match status" value="1"/>
</dbReference>
<dbReference type="SMART" id="SM00382">
    <property type="entry name" value="AAA"/>
    <property type="match status" value="1"/>
</dbReference>
<dbReference type="PROSITE" id="PS50045">
    <property type="entry name" value="SIGMA54_INTERACT_4"/>
    <property type="match status" value="1"/>
</dbReference>
<dbReference type="Pfam" id="PF05362">
    <property type="entry name" value="Lon_C"/>
    <property type="match status" value="1"/>
</dbReference>
<dbReference type="EC" id="3.4.21.53" evidence="3"/>
<accession>A0ABP2C4S7</accession>
<dbReference type="CDD" id="cd00009">
    <property type="entry name" value="AAA"/>
    <property type="match status" value="1"/>
</dbReference>
<evidence type="ECO:0000313" key="6">
    <source>
        <dbReference type="EMBL" id="CVK18536.1"/>
    </source>
</evidence>
<dbReference type="PANTHER" id="PTHR10046">
    <property type="entry name" value="ATP DEPENDENT LON PROTEASE FAMILY MEMBER"/>
    <property type="match status" value="1"/>
</dbReference>